<evidence type="ECO:0008006" key="2">
    <source>
        <dbReference type="Google" id="ProtNLM"/>
    </source>
</evidence>
<organism evidence="1">
    <name type="scientific">Arthrobacter saudimassiliensis</name>
    <dbReference type="NCBI Taxonomy" id="1461584"/>
    <lineage>
        <taxon>Bacteria</taxon>
        <taxon>Bacillati</taxon>
        <taxon>Actinomycetota</taxon>
        <taxon>Actinomycetes</taxon>
        <taxon>Micrococcales</taxon>
        <taxon>Micrococcaceae</taxon>
        <taxon>Arthrobacter</taxon>
    </lineage>
</organism>
<name>A0A078MXD1_9MICC</name>
<sequence length="111" mass="11807">MARQVLEKIAGQVTADETAAGGGSGGFLGFGSSADLSARPRTSVELAGNIASLQVEVGMPYPVPLRAEADRLRGRLTARIGELTGVEVRQVDILIRWLQPPRADGARRRLL</sequence>
<dbReference type="EMBL" id="LN483072">
    <property type="protein sequence ID" value="CEA09481.1"/>
    <property type="molecule type" value="Genomic_DNA"/>
</dbReference>
<gene>
    <name evidence="1" type="ORF">BN1051_02851</name>
</gene>
<protein>
    <recommendedName>
        <fullName evidence="2">Asp23/Gls24 family envelope stress response protein</fullName>
    </recommendedName>
</protein>
<dbReference type="AlphaFoldDB" id="A0A078MXD1"/>
<accession>A0A078MXD1</accession>
<reference evidence="1" key="1">
    <citation type="submission" date="2014-07" db="EMBL/GenBank/DDBJ databases">
        <authorList>
            <person name="Urmite Genomes Urmite Genomes"/>
        </authorList>
    </citation>
    <scope>NUCLEOTIDE SEQUENCE</scope>
    <source>
        <strain evidence="1">11W110_air</strain>
    </source>
</reference>
<dbReference type="PATRIC" id="fig|1461584.3.peg.2826"/>
<proteinExistence type="predicted"/>
<evidence type="ECO:0000313" key="1">
    <source>
        <dbReference type="EMBL" id="CEA09481.1"/>
    </source>
</evidence>